<evidence type="ECO:0000256" key="1">
    <source>
        <dbReference type="ARBA" id="ARBA00022723"/>
    </source>
</evidence>
<dbReference type="Gene3D" id="3.20.20.370">
    <property type="entry name" value="Glycoside hydrolase/deacetylase"/>
    <property type="match status" value="1"/>
</dbReference>
<evidence type="ECO:0000313" key="4">
    <source>
        <dbReference type="EMBL" id="AIA88854.1"/>
    </source>
</evidence>
<organism evidence="4">
    <name type="scientific">uncultured Streptococcus sp</name>
    <dbReference type="NCBI Taxonomy" id="83427"/>
    <lineage>
        <taxon>Bacteria</taxon>
        <taxon>Bacillati</taxon>
        <taxon>Bacillota</taxon>
        <taxon>Bacilli</taxon>
        <taxon>Lactobacillales</taxon>
        <taxon>Streptococcaceae</taxon>
        <taxon>Streptococcus</taxon>
        <taxon>environmental samples</taxon>
    </lineage>
</organism>
<dbReference type="SUPFAM" id="SSF88713">
    <property type="entry name" value="Glycoside hydrolase/deacetylase"/>
    <property type="match status" value="1"/>
</dbReference>
<accession>A0A060C0X1</accession>
<dbReference type="PANTHER" id="PTHR10587">
    <property type="entry name" value="GLYCOSYL TRANSFERASE-RELATED"/>
    <property type="match status" value="1"/>
</dbReference>
<evidence type="ECO:0000259" key="3">
    <source>
        <dbReference type="PROSITE" id="PS51677"/>
    </source>
</evidence>
<dbReference type="GO" id="GO:0046872">
    <property type="term" value="F:metal ion binding"/>
    <property type="evidence" value="ECO:0007669"/>
    <property type="project" value="UniProtKB-KW"/>
</dbReference>
<keyword evidence="2" id="KW-0378">Hydrolase</keyword>
<dbReference type="Pfam" id="PF01522">
    <property type="entry name" value="Polysacc_deac_1"/>
    <property type="match status" value="1"/>
</dbReference>
<dbReference type="PROSITE" id="PS51677">
    <property type="entry name" value="NODB"/>
    <property type="match status" value="1"/>
</dbReference>
<sequence>MEIGNHTWDHANLTKHSVAFAKKDLAKVDTQLEKLIGQRASLIRPPGGALTPKLKNALTRPIILWGIDTQDWRTESTSTTIARASAAKAGDIVLMHDTHASTVAAVPQTHQRTYQTE</sequence>
<proteinExistence type="predicted"/>
<dbReference type="GO" id="GO:0005975">
    <property type="term" value="P:carbohydrate metabolic process"/>
    <property type="evidence" value="ECO:0007669"/>
    <property type="project" value="InterPro"/>
</dbReference>
<dbReference type="InterPro" id="IPR011330">
    <property type="entry name" value="Glyco_hydro/deAcase_b/a-brl"/>
</dbReference>
<feature type="domain" description="NodB homology" evidence="3">
    <location>
        <begin position="1"/>
        <end position="117"/>
    </location>
</feature>
<reference evidence="4" key="1">
    <citation type="journal article" date="2013" name="Environ. Microbiol.">
        <title>Seasonally variable intestinal metagenomes of the red palm weevil (Rhynchophorus ferrugineus).</title>
        <authorList>
            <person name="Jia S."/>
            <person name="Zhang X."/>
            <person name="Zhang G."/>
            <person name="Yin A."/>
            <person name="Zhang S."/>
            <person name="Li F."/>
            <person name="Wang L."/>
            <person name="Zhao D."/>
            <person name="Yun Q."/>
            <person name="Tala"/>
            <person name="Wang J."/>
            <person name="Sun G."/>
            <person name="Baabdullah M."/>
            <person name="Yu X."/>
            <person name="Hu S."/>
            <person name="Al-Mssallem I.S."/>
            <person name="Yu J."/>
        </authorList>
    </citation>
    <scope>NUCLEOTIDE SEQUENCE</scope>
</reference>
<dbReference type="GO" id="GO:0016810">
    <property type="term" value="F:hydrolase activity, acting on carbon-nitrogen (but not peptide) bonds"/>
    <property type="evidence" value="ECO:0007669"/>
    <property type="project" value="InterPro"/>
</dbReference>
<name>A0A060C0X1_9STRE</name>
<keyword evidence="1" id="KW-0479">Metal-binding</keyword>
<dbReference type="AlphaFoldDB" id="A0A060C0X1"/>
<feature type="non-terminal residue" evidence="4">
    <location>
        <position position="117"/>
    </location>
</feature>
<dbReference type="PANTHER" id="PTHR10587:SF133">
    <property type="entry name" value="CHITIN DEACETYLASE 1-RELATED"/>
    <property type="match status" value="1"/>
</dbReference>
<protein>
    <submittedName>
        <fullName evidence="4">CAZy families CE4 protein</fullName>
    </submittedName>
</protein>
<dbReference type="EMBL" id="KF121566">
    <property type="protein sequence ID" value="AIA88854.1"/>
    <property type="molecule type" value="Genomic_DNA"/>
</dbReference>
<dbReference type="InterPro" id="IPR050248">
    <property type="entry name" value="Polysacc_deacetylase_ArnD"/>
</dbReference>
<dbReference type="InterPro" id="IPR002509">
    <property type="entry name" value="NODB_dom"/>
</dbReference>
<dbReference type="GO" id="GO:0016020">
    <property type="term" value="C:membrane"/>
    <property type="evidence" value="ECO:0007669"/>
    <property type="project" value="TreeGrafter"/>
</dbReference>
<evidence type="ECO:0000256" key="2">
    <source>
        <dbReference type="ARBA" id="ARBA00022801"/>
    </source>
</evidence>